<comment type="function">
    <text evidence="15">Acts as a catalytic component of the CCR4-NOT core complex, which in the nucleus seems to be a general transcription factor, and in the cytoplasm the major mRNA deadenylase involved in mRNA turnover.</text>
</comment>
<keyword evidence="8" id="KW-0677">Repeat</keyword>
<dbReference type="GO" id="GO:0003723">
    <property type="term" value="F:RNA binding"/>
    <property type="evidence" value="ECO:0007669"/>
    <property type="project" value="UniProtKB-KW"/>
</dbReference>
<evidence type="ECO:0000256" key="12">
    <source>
        <dbReference type="ARBA" id="ARBA00023015"/>
    </source>
</evidence>
<keyword evidence="13" id="KW-0804">Transcription</keyword>
<comment type="subcellular location">
    <subcellularLocation>
        <location evidence="3">Cytoplasm</location>
    </subcellularLocation>
    <subcellularLocation>
        <location evidence="2">Nucleus</location>
    </subcellularLocation>
</comment>
<keyword evidence="5" id="KW-0963">Cytoplasm</keyword>
<dbReference type="GO" id="GO:0000175">
    <property type="term" value="F:3'-5'-RNA exonuclease activity"/>
    <property type="evidence" value="ECO:0007669"/>
    <property type="project" value="TreeGrafter"/>
</dbReference>
<dbReference type="InterPro" id="IPR005135">
    <property type="entry name" value="Endo/exonuclease/phosphatase"/>
</dbReference>
<dbReference type="PANTHER" id="PTHR12121">
    <property type="entry name" value="CARBON CATABOLITE REPRESSOR PROTEIN 4"/>
    <property type="match status" value="1"/>
</dbReference>
<comment type="similarity">
    <text evidence="4">Belongs to the CCR4/nocturin family.</text>
</comment>
<protein>
    <recommendedName>
        <fullName evidence="16">Endonuclease/exonuclease/phosphatase domain-containing protein</fullName>
    </recommendedName>
</protein>
<comment type="cofactor">
    <cofactor evidence="1">
        <name>Mg(2+)</name>
        <dbReference type="ChEBI" id="CHEBI:18420"/>
    </cofactor>
</comment>
<reference evidence="17" key="1">
    <citation type="submission" date="2021-01" db="EMBL/GenBank/DDBJ databases">
        <authorList>
            <person name="Corre E."/>
            <person name="Pelletier E."/>
            <person name="Niang G."/>
            <person name="Scheremetjew M."/>
            <person name="Finn R."/>
            <person name="Kale V."/>
            <person name="Holt S."/>
            <person name="Cochrane G."/>
            <person name="Meng A."/>
            <person name="Brown T."/>
            <person name="Cohen L."/>
        </authorList>
    </citation>
    <scope>NUCLEOTIDE SEQUENCE</scope>
    <source>
        <strain evidence="17">RCC2336</strain>
    </source>
</reference>
<evidence type="ECO:0000256" key="13">
    <source>
        <dbReference type="ARBA" id="ARBA00023163"/>
    </source>
</evidence>
<evidence type="ECO:0000256" key="10">
    <source>
        <dbReference type="ARBA" id="ARBA00022842"/>
    </source>
</evidence>
<evidence type="ECO:0000256" key="1">
    <source>
        <dbReference type="ARBA" id="ARBA00001946"/>
    </source>
</evidence>
<dbReference type="EMBL" id="HBHV01000209">
    <property type="protein sequence ID" value="CAE0007640.1"/>
    <property type="molecule type" value="Transcribed_RNA"/>
</dbReference>
<keyword evidence="10" id="KW-0460">Magnesium</keyword>
<keyword evidence="14" id="KW-0539">Nucleus</keyword>
<name>A0A7S2YUL4_9CHLO</name>
<dbReference type="GO" id="GO:0005634">
    <property type="term" value="C:nucleus"/>
    <property type="evidence" value="ECO:0007669"/>
    <property type="project" value="UniProtKB-SubCell"/>
</dbReference>
<evidence type="ECO:0000256" key="6">
    <source>
        <dbReference type="ARBA" id="ARBA00022722"/>
    </source>
</evidence>
<accession>A0A7S2YUL4</accession>
<keyword evidence="9" id="KW-0378">Hydrolase</keyword>
<keyword evidence="12" id="KW-0805">Transcription regulation</keyword>
<dbReference type="Gene3D" id="3.60.10.10">
    <property type="entry name" value="Endonuclease/exonuclease/phosphatase"/>
    <property type="match status" value="1"/>
</dbReference>
<gene>
    <name evidence="17" type="ORF">PPRO1316_LOCUS134</name>
</gene>
<organism evidence="17">
    <name type="scientific">Pycnococcus provasolii</name>
    <dbReference type="NCBI Taxonomy" id="41880"/>
    <lineage>
        <taxon>Eukaryota</taxon>
        <taxon>Viridiplantae</taxon>
        <taxon>Chlorophyta</taxon>
        <taxon>Pseudoscourfieldiophyceae</taxon>
        <taxon>Pseudoscourfieldiales</taxon>
        <taxon>Pycnococcaceae</taxon>
        <taxon>Pycnococcus</taxon>
    </lineage>
</organism>
<evidence type="ECO:0000256" key="9">
    <source>
        <dbReference type="ARBA" id="ARBA00022801"/>
    </source>
</evidence>
<dbReference type="FunFam" id="3.60.10.10:FF:000016">
    <property type="entry name" value="Carbon catabolite repressor protein 4 1"/>
    <property type="match status" value="1"/>
</dbReference>
<evidence type="ECO:0000259" key="16">
    <source>
        <dbReference type="Pfam" id="PF03372"/>
    </source>
</evidence>
<sequence>MTDLTNSGAERLAISNRAVSLSCDPPICGVELEPYIVLRRADGTHTTDDFTASAPSDDNAFLKHRWFRSLNSRKVAFCSVHTTERATMQCVAFPKLTGTRTYHCSPECFARAWKTHRSNYDRIIGANGDSDAMIPGDFDNPTSASKPHLAKGPPAVTVQDASGERWTEVGQSRTYVPTSEDVGNVLKYEVTVVDGATGEPLPDASGSTNATLVTTSRTIPAPTPRPRHLLNVPVEHPYIAQLLEQRSMGGVAADEANSAGRFFTILTYNVLAELYATNDMYPDTPAWCLSWGYRRRNLLREISKYGADIVCLQEVQSDHYEDFWNKEMTNIGYDSVYKRKTTEIFTGAGSGFAIDGCATFYRSSKFRLVKKYEVEFNKAALSLSDMLGSAHSKKSALSRLLKDNVALIVVLEANDDAVTGGPDGDRMGGVGGGAGGGLGGIGVGAGGAEEKAGGNSRRLLCVANAHIHANPEARDVKLWQVHTLLKGLEKIAASTEIPMLVAGDFNSVPGSAPHSLLAAGRVHASHPDLAADPLGILQPSSKLVHHLPLASAYASLSAVLEHHENREAALAAGYPTPHERAYATPNHPLGSDNLSEDEEPIELNPSEAVNVIRRNFDVQAREPRFTNRTRQFEGTLDYIFFTADSLVPVSLLELPGELGTNGDARLPSPNMSSDHVAIMAEFAQI</sequence>
<proteinExistence type="inferred from homology"/>
<evidence type="ECO:0000256" key="4">
    <source>
        <dbReference type="ARBA" id="ARBA00010774"/>
    </source>
</evidence>
<dbReference type="SUPFAM" id="SSF56219">
    <property type="entry name" value="DNase I-like"/>
    <property type="match status" value="1"/>
</dbReference>
<evidence type="ECO:0000256" key="3">
    <source>
        <dbReference type="ARBA" id="ARBA00004496"/>
    </source>
</evidence>
<dbReference type="InterPro" id="IPR036691">
    <property type="entry name" value="Endo/exonu/phosph_ase_sf"/>
</dbReference>
<evidence type="ECO:0000256" key="11">
    <source>
        <dbReference type="ARBA" id="ARBA00022884"/>
    </source>
</evidence>
<evidence type="ECO:0000256" key="2">
    <source>
        <dbReference type="ARBA" id="ARBA00004123"/>
    </source>
</evidence>
<evidence type="ECO:0000313" key="17">
    <source>
        <dbReference type="EMBL" id="CAE0007640.1"/>
    </source>
</evidence>
<dbReference type="Pfam" id="PF03372">
    <property type="entry name" value="Exo_endo_phos"/>
    <property type="match status" value="1"/>
</dbReference>
<dbReference type="InterPro" id="IPR050410">
    <property type="entry name" value="CCR4/nocturin_mRNA_transcr"/>
</dbReference>
<dbReference type="PANTHER" id="PTHR12121:SF34">
    <property type="entry name" value="PROTEIN ANGEL"/>
    <property type="match status" value="1"/>
</dbReference>
<evidence type="ECO:0000256" key="7">
    <source>
        <dbReference type="ARBA" id="ARBA00022723"/>
    </source>
</evidence>
<feature type="domain" description="Endonuclease/exonuclease/phosphatase" evidence="16">
    <location>
        <begin position="266"/>
        <end position="675"/>
    </location>
</feature>
<keyword evidence="6" id="KW-0540">Nuclease</keyword>
<dbReference type="GO" id="GO:0005737">
    <property type="term" value="C:cytoplasm"/>
    <property type="evidence" value="ECO:0007669"/>
    <property type="project" value="UniProtKB-SubCell"/>
</dbReference>
<evidence type="ECO:0000256" key="8">
    <source>
        <dbReference type="ARBA" id="ARBA00022737"/>
    </source>
</evidence>
<dbReference type="GO" id="GO:0046872">
    <property type="term" value="F:metal ion binding"/>
    <property type="evidence" value="ECO:0007669"/>
    <property type="project" value="UniProtKB-KW"/>
</dbReference>
<evidence type="ECO:0000256" key="15">
    <source>
        <dbReference type="ARBA" id="ARBA00054840"/>
    </source>
</evidence>
<keyword evidence="11" id="KW-0694">RNA-binding</keyword>
<keyword evidence="7" id="KW-0479">Metal-binding</keyword>
<evidence type="ECO:0000256" key="14">
    <source>
        <dbReference type="ARBA" id="ARBA00023242"/>
    </source>
</evidence>
<evidence type="ECO:0000256" key="5">
    <source>
        <dbReference type="ARBA" id="ARBA00022490"/>
    </source>
</evidence>
<dbReference type="AlphaFoldDB" id="A0A7S2YUL4"/>